<evidence type="ECO:0000313" key="2">
    <source>
        <dbReference type="EMBL" id="MFC6177011.1"/>
    </source>
</evidence>
<dbReference type="SUPFAM" id="SSF89360">
    <property type="entry name" value="HesB-like domain"/>
    <property type="match status" value="1"/>
</dbReference>
<keyword evidence="3" id="KW-1185">Reference proteome</keyword>
<dbReference type="Proteomes" id="UP001596288">
    <property type="component" value="Unassembled WGS sequence"/>
</dbReference>
<evidence type="ECO:0000313" key="3">
    <source>
        <dbReference type="Proteomes" id="UP001596288"/>
    </source>
</evidence>
<protein>
    <submittedName>
        <fullName evidence="2">Iron-sulfur cluster biosynthesis family protein</fullName>
    </submittedName>
</protein>
<proteinExistence type="predicted"/>
<dbReference type="Gene3D" id="2.60.300.12">
    <property type="entry name" value="HesB-like domain"/>
    <property type="match status" value="1"/>
</dbReference>
<evidence type="ECO:0000259" key="1">
    <source>
        <dbReference type="Pfam" id="PF01521"/>
    </source>
</evidence>
<name>A0ABW1RLN3_9LACO</name>
<dbReference type="InterPro" id="IPR035903">
    <property type="entry name" value="HesB-like_dom_sf"/>
</dbReference>
<dbReference type="Pfam" id="PF01521">
    <property type="entry name" value="Fe-S_biosyn"/>
    <property type="match status" value="1"/>
</dbReference>
<dbReference type="EMBL" id="JBHSSF010000021">
    <property type="protein sequence ID" value="MFC6177011.1"/>
    <property type="molecule type" value="Genomic_DNA"/>
</dbReference>
<comment type="caution">
    <text evidence="2">The sequence shown here is derived from an EMBL/GenBank/DDBJ whole genome shotgun (WGS) entry which is preliminary data.</text>
</comment>
<dbReference type="InterPro" id="IPR000361">
    <property type="entry name" value="ATAP_core_dom"/>
</dbReference>
<reference evidence="3" key="1">
    <citation type="journal article" date="2019" name="Int. J. Syst. Evol. Microbiol.">
        <title>The Global Catalogue of Microorganisms (GCM) 10K type strain sequencing project: providing services to taxonomists for standard genome sequencing and annotation.</title>
        <authorList>
            <consortium name="The Broad Institute Genomics Platform"/>
            <consortium name="The Broad Institute Genome Sequencing Center for Infectious Disease"/>
            <person name="Wu L."/>
            <person name="Ma J."/>
        </authorList>
    </citation>
    <scope>NUCLEOTIDE SEQUENCE [LARGE SCALE GENOMIC DNA]</scope>
    <source>
        <strain evidence="3">CCM 8927</strain>
    </source>
</reference>
<feature type="domain" description="Core" evidence="1">
    <location>
        <begin position="1"/>
        <end position="110"/>
    </location>
</feature>
<organism evidence="2 3">
    <name type="scientific">Companilactobacillus huachuanensis</name>
    <dbReference type="NCBI Taxonomy" id="2559914"/>
    <lineage>
        <taxon>Bacteria</taxon>
        <taxon>Bacillati</taxon>
        <taxon>Bacillota</taxon>
        <taxon>Bacilli</taxon>
        <taxon>Lactobacillales</taxon>
        <taxon>Lactobacillaceae</taxon>
        <taxon>Companilactobacillus</taxon>
    </lineage>
</organism>
<dbReference type="RefSeq" id="WP_137612003.1">
    <property type="nucleotide sequence ID" value="NZ_BJDF01000016.1"/>
</dbReference>
<gene>
    <name evidence="2" type="ORF">ACFQAV_09170</name>
</gene>
<sequence length="135" mass="15056">MKANFKPEALQYLANKIPSGSFVILTTDDGSNKYSSIGATCELADKFQLIILNHADEQFSIKLENNANYQLSMTAPEKYLVSDEITIGFDHGTLTLRDKSGILDNALAVIDWRNVNPESERDRLNKMVTLGDQIC</sequence>
<accession>A0ABW1RLN3</accession>